<evidence type="ECO:0000256" key="7">
    <source>
        <dbReference type="SAM" id="MobiDB-lite"/>
    </source>
</evidence>
<protein>
    <recommendedName>
        <fullName evidence="8">AlgX/AlgJ SGNH hydrolase-like domain-containing protein</fullName>
    </recommendedName>
</protein>
<proteinExistence type="predicted"/>
<dbReference type="Proteomes" id="UP000545493">
    <property type="component" value="Unassembled WGS sequence"/>
</dbReference>
<evidence type="ECO:0000259" key="8">
    <source>
        <dbReference type="Pfam" id="PF16822"/>
    </source>
</evidence>
<dbReference type="Pfam" id="PF16822">
    <property type="entry name" value="ALGX"/>
    <property type="match status" value="1"/>
</dbReference>
<dbReference type="AlphaFoldDB" id="A0A7X5UM22"/>
<dbReference type="EMBL" id="JAAOYM010000001">
    <property type="protein sequence ID" value="NIJ10123.1"/>
    <property type="molecule type" value="Genomic_DNA"/>
</dbReference>
<organism evidence="9 10">
    <name type="scientific">Saccharomonospora amisosensis</name>
    <dbReference type="NCBI Taxonomy" id="1128677"/>
    <lineage>
        <taxon>Bacteria</taxon>
        <taxon>Bacillati</taxon>
        <taxon>Actinomycetota</taxon>
        <taxon>Actinomycetes</taxon>
        <taxon>Pseudonocardiales</taxon>
        <taxon>Pseudonocardiaceae</taxon>
        <taxon>Saccharomonospora</taxon>
    </lineage>
</organism>
<feature type="compositionally biased region" description="Pro residues" evidence="7">
    <location>
        <begin position="120"/>
        <end position="129"/>
    </location>
</feature>
<dbReference type="UniPathway" id="UPA00286"/>
<dbReference type="RefSeq" id="WP_167166024.1">
    <property type="nucleotide sequence ID" value="NZ_JAAOYM010000001.1"/>
</dbReference>
<evidence type="ECO:0000256" key="6">
    <source>
        <dbReference type="ARBA" id="ARBA00022841"/>
    </source>
</evidence>
<keyword evidence="4" id="KW-0732">Signal</keyword>
<evidence type="ECO:0000313" key="9">
    <source>
        <dbReference type="EMBL" id="NIJ10123.1"/>
    </source>
</evidence>
<dbReference type="CDD" id="cd14440">
    <property type="entry name" value="AlgX_N_like_3"/>
    <property type="match status" value="1"/>
</dbReference>
<keyword evidence="10" id="KW-1185">Reference proteome</keyword>
<feature type="domain" description="AlgX/AlgJ SGNH hydrolase-like" evidence="8">
    <location>
        <begin position="149"/>
        <end position="361"/>
    </location>
</feature>
<comment type="caution">
    <text evidence="9">The sequence shown here is derived from an EMBL/GenBank/DDBJ whole genome shotgun (WGS) entry which is preliminary data.</text>
</comment>
<comment type="subcellular location">
    <subcellularLocation>
        <location evidence="1">Periplasm</location>
    </subcellularLocation>
</comment>
<feature type="compositionally biased region" description="Basic and acidic residues" evidence="7">
    <location>
        <begin position="312"/>
        <end position="338"/>
    </location>
</feature>
<evidence type="ECO:0000256" key="4">
    <source>
        <dbReference type="ARBA" id="ARBA00022729"/>
    </source>
</evidence>
<name>A0A7X5UM22_9PSEU</name>
<dbReference type="GO" id="GO:0042597">
    <property type="term" value="C:periplasmic space"/>
    <property type="evidence" value="ECO:0007669"/>
    <property type="project" value="UniProtKB-SubCell"/>
</dbReference>
<keyword evidence="3" id="KW-0808">Transferase</keyword>
<dbReference type="InterPro" id="IPR031811">
    <property type="entry name" value="ALGX/ALGJ_SGNH-like"/>
</dbReference>
<feature type="region of interest" description="Disordered" evidence="7">
    <location>
        <begin position="105"/>
        <end position="145"/>
    </location>
</feature>
<evidence type="ECO:0000256" key="3">
    <source>
        <dbReference type="ARBA" id="ARBA00022679"/>
    </source>
</evidence>
<gene>
    <name evidence="9" type="ORF">FHU38_000467</name>
</gene>
<evidence type="ECO:0000256" key="5">
    <source>
        <dbReference type="ARBA" id="ARBA00022764"/>
    </source>
</evidence>
<reference evidence="9 10" key="1">
    <citation type="submission" date="2020-03" db="EMBL/GenBank/DDBJ databases">
        <title>Sequencing the genomes of 1000 actinobacteria strains.</title>
        <authorList>
            <person name="Klenk H.-P."/>
        </authorList>
    </citation>
    <scope>NUCLEOTIDE SEQUENCE [LARGE SCALE GENOMIC DNA]</scope>
    <source>
        <strain evidence="9 10">DSM 45685</strain>
    </source>
</reference>
<evidence type="ECO:0000256" key="2">
    <source>
        <dbReference type="ARBA" id="ARBA00005182"/>
    </source>
</evidence>
<evidence type="ECO:0000313" key="10">
    <source>
        <dbReference type="Proteomes" id="UP000545493"/>
    </source>
</evidence>
<keyword evidence="5" id="KW-0574">Periplasm</keyword>
<feature type="region of interest" description="Disordered" evidence="7">
    <location>
        <begin position="312"/>
        <end position="344"/>
    </location>
</feature>
<accession>A0A7X5UM22</accession>
<evidence type="ECO:0000256" key="1">
    <source>
        <dbReference type="ARBA" id="ARBA00004418"/>
    </source>
</evidence>
<sequence>MPNRPQQLPAVHEAWLPREHSLHRPRHGGRQLTALICALIFFAAPNLMWLGGARPAEIENHPLAGFPSIAAGWSFFTDLPTWATDQLVFRAGAVTAADAISRTFFGEPAPFDQGGTGNPGPLPGSPQSPPAGQVPGQDTPHTEPGYRRVIEGGDGWLYYGFDVDGKCEPQRPMEQTFARIDRLREAVESSGRRFVFVIAPDKTTMAPQHLPDSYAGKQCSRLASQEFWRLAGSRDYVVDIRDELAAQAQLLGRPVYFRNDTHWTDEGAIVLTRAVAEAVQPGVTEAWRAAGVGWVTGTADLPRMLGRSEKKSTLRYELRPDGQTDRTTEPLLDLERPQHHTASPIEQTVNSKTLVFGDSFALASSRYLPAGFSDLTILGYPSMADYERTVLNAFTDAEVVVVQAVERSVAASTLPFIDEGFLQQARQAMARRPIR</sequence>
<comment type="pathway">
    <text evidence="2">Glycan biosynthesis; alginate biosynthesis.</text>
</comment>
<keyword evidence="6" id="KW-0016">Alginate biosynthesis</keyword>
<dbReference type="GO" id="GO:0016740">
    <property type="term" value="F:transferase activity"/>
    <property type="evidence" value="ECO:0007669"/>
    <property type="project" value="UniProtKB-KW"/>
</dbReference>
<dbReference type="GO" id="GO:0042121">
    <property type="term" value="P:alginic acid biosynthetic process"/>
    <property type="evidence" value="ECO:0007669"/>
    <property type="project" value="UniProtKB-UniPathway"/>
</dbReference>